<keyword evidence="6" id="KW-0805">Transcription regulation</keyword>
<keyword evidence="5" id="KW-0862">Zinc</keyword>
<dbReference type="AlphaFoldDB" id="A0A7R9BKI0"/>
<keyword evidence="15" id="KW-1185">Reference proteome</keyword>
<evidence type="ECO:0000256" key="9">
    <source>
        <dbReference type="ARBA" id="ARBA00023242"/>
    </source>
</evidence>
<organism evidence="14">
    <name type="scientific">Notodromas monacha</name>
    <dbReference type="NCBI Taxonomy" id="399045"/>
    <lineage>
        <taxon>Eukaryota</taxon>
        <taxon>Metazoa</taxon>
        <taxon>Ecdysozoa</taxon>
        <taxon>Arthropoda</taxon>
        <taxon>Crustacea</taxon>
        <taxon>Oligostraca</taxon>
        <taxon>Ostracoda</taxon>
        <taxon>Podocopa</taxon>
        <taxon>Podocopida</taxon>
        <taxon>Cypridocopina</taxon>
        <taxon>Cypridoidea</taxon>
        <taxon>Cyprididae</taxon>
        <taxon>Notodromas</taxon>
    </lineage>
</organism>
<evidence type="ECO:0000256" key="2">
    <source>
        <dbReference type="ARBA" id="ARBA00022723"/>
    </source>
</evidence>
<dbReference type="Pfam" id="PF00096">
    <property type="entry name" value="zf-C2H2"/>
    <property type="match status" value="1"/>
</dbReference>
<dbReference type="InterPro" id="IPR000210">
    <property type="entry name" value="BTB/POZ_dom"/>
</dbReference>
<dbReference type="InterPro" id="IPR011333">
    <property type="entry name" value="SKP1/BTB/POZ_sf"/>
</dbReference>
<feature type="region of interest" description="Disordered" evidence="11">
    <location>
        <begin position="263"/>
        <end position="290"/>
    </location>
</feature>
<proteinExistence type="predicted"/>
<dbReference type="PROSITE" id="PS50157">
    <property type="entry name" value="ZINC_FINGER_C2H2_2"/>
    <property type="match status" value="2"/>
</dbReference>
<evidence type="ECO:0000256" key="4">
    <source>
        <dbReference type="ARBA" id="ARBA00022771"/>
    </source>
</evidence>
<dbReference type="GO" id="GO:0008270">
    <property type="term" value="F:zinc ion binding"/>
    <property type="evidence" value="ECO:0007669"/>
    <property type="project" value="UniProtKB-KW"/>
</dbReference>
<keyword evidence="8" id="KW-0804">Transcription</keyword>
<protein>
    <submittedName>
        <fullName evidence="14">Uncharacterized protein</fullName>
    </submittedName>
</protein>
<feature type="domain" description="C2H2-type" evidence="13">
    <location>
        <begin position="400"/>
        <end position="424"/>
    </location>
</feature>
<evidence type="ECO:0000256" key="1">
    <source>
        <dbReference type="ARBA" id="ARBA00004123"/>
    </source>
</evidence>
<keyword evidence="3" id="KW-0677">Repeat</keyword>
<dbReference type="PANTHER" id="PTHR46105">
    <property type="entry name" value="AGAP004733-PA"/>
    <property type="match status" value="1"/>
</dbReference>
<dbReference type="GO" id="GO:0005634">
    <property type="term" value="C:nucleus"/>
    <property type="evidence" value="ECO:0007669"/>
    <property type="project" value="UniProtKB-SubCell"/>
</dbReference>
<name>A0A7R9BKI0_9CRUS</name>
<evidence type="ECO:0000256" key="3">
    <source>
        <dbReference type="ARBA" id="ARBA00022737"/>
    </source>
</evidence>
<dbReference type="PROSITE" id="PS00028">
    <property type="entry name" value="ZINC_FINGER_C2H2_1"/>
    <property type="match status" value="1"/>
</dbReference>
<dbReference type="EMBL" id="CAJPEX010000707">
    <property type="protein sequence ID" value="CAG0916918.1"/>
    <property type="molecule type" value="Genomic_DNA"/>
</dbReference>
<evidence type="ECO:0000256" key="5">
    <source>
        <dbReference type="ARBA" id="ARBA00022833"/>
    </source>
</evidence>
<dbReference type="Gene3D" id="3.30.160.60">
    <property type="entry name" value="Classic Zinc Finger"/>
    <property type="match status" value="2"/>
</dbReference>
<keyword evidence="2" id="KW-0479">Metal-binding</keyword>
<dbReference type="Gene3D" id="3.30.710.10">
    <property type="entry name" value="Potassium Channel Kv1.1, Chain A"/>
    <property type="match status" value="1"/>
</dbReference>
<evidence type="ECO:0000313" key="15">
    <source>
        <dbReference type="Proteomes" id="UP000678499"/>
    </source>
</evidence>
<evidence type="ECO:0000256" key="6">
    <source>
        <dbReference type="ARBA" id="ARBA00023015"/>
    </source>
</evidence>
<feature type="compositionally biased region" description="Basic residues" evidence="11">
    <location>
        <begin position="275"/>
        <end position="290"/>
    </location>
</feature>
<dbReference type="OrthoDB" id="6482909at2759"/>
<feature type="domain" description="C2H2-type" evidence="13">
    <location>
        <begin position="372"/>
        <end position="399"/>
    </location>
</feature>
<dbReference type="PANTHER" id="PTHR46105:SF5">
    <property type="entry name" value="ZINC FINGER AND BTB DOMAIN-CONTAINING PROTEIN 44 ISOFORM X1"/>
    <property type="match status" value="1"/>
</dbReference>
<evidence type="ECO:0000256" key="10">
    <source>
        <dbReference type="PROSITE-ProRule" id="PRU00042"/>
    </source>
</evidence>
<dbReference type="SMART" id="SM00355">
    <property type="entry name" value="ZnF_C2H2"/>
    <property type="match status" value="2"/>
</dbReference>
<dbReference type="EMBL" id="OA882744">
    <property type="protein sequence ID" value="CAD7276766.1"/>
    <property type="molecule type" value="Genomic_DNA"/>
</dbReference>
<keyword evidence="9" id="KW-0539">Nucleus</keyword>
<comment type="subcellular location">
    <subcellularLocation>
        <location evidence="1">Nucleus</location>
    </subcellularLocation>
</comment>
<dbReference type="GO" id="GO:0000978">
    <property type="term" value="F:RNA polymerase II cis-regulatory region sequence-specific DNA binding"/>
    <property type="evidence" value="ECO:0007669"/>
    <property type="project" value="TreeGrafter"/>
</dbReference>
<evidence type="ECO:0000256" key="11">
    <source>
        <dbReference type="SAM" id="MobiDB-lite"/>
    </source>
</evidence>
<reference evidence="14" key="1">
    <citation type="submission" date="2020-11" db="EMBL/GenBank/DDBJ databases">
        <authorList>
            <person name="Tran Van P."/>
        </authorList>
    </citation>
    <scope>NUCLEOTIDE SEQUENCE</scope>
</reference>
<gene>
    <name evidence="14" type="ORF">NMOB1V02_LOCUS4516</name>
</gene>
<sequence length="428" mass="47747">MDCVEVDDMSSVPIDREHGDVEGACLSGWPEQHLVPWCGLDVEGYVLSGALDVQVREFVVRIQQPSMVVSRWHACEPSHRKATAPDDFAYLEYLELNSLTVTNFMLDEPDIDAMNESSDARQVLDDGVAIFCSDSRVVMMDVFDVSAKSHVFDAWSEFARFHSMDKYCDVSICVGSSLIRAHRVILSACSPYFERIFTMMGDSPNPMVFMRHTDETLFRHALEFFYTGETRVTADDLEAFISLGQEFEIRGLDGFPLGIHDPCPEDVEQKPNRAAPKRKSELRRRKAIPASKKPKRLAALSVIKPAKVVENMVDGDLLDVKVNGIAGPSRVPSPLPVSELPPNLPADISRVGVVRLTAFILRGKASDGLSLSFCSACGYTSPSAQNAIRHERIHTGERPFECHVCFRRFSQSSNFRRHLAVVHSTVPD</sequence>
<dbReference type="PROSITE" id="PS50097">
    <property type="entry name" value="BTB"/>
    <property type="match status" value="1"/>
</dbReference>
<dbReference type="SUPFAM" id="SSF57667">
    <property type="entry name" value="beta-beta-alpha zinc fingers"/>
    <property type="match status" value="1"/>
</dbReference>
<dbReference type="InterPro" id="IPR050457">
    <property type="entry name" value="ZnFinger_BTB_dom_contain"/>
</dbReference>
<evidence type="ECO:0000259" key="13">
    <source>
        <dbReference type="PROSITE" id="PS50157"/>
    </source>
</evidence>
<evidence type="ECO:0000256" key="8">
    <source>
        <dbReference type="ARBA" id="ARBA00023163"/>
    </source>
</evidence>
<evidence type="ECO:0000259" key="12">
    <source>
        <dbReference type="PROSITE" id="PS50097"/>
    </source>
</evidence>
<accession>A0A7R9BKI0</accession>
<keyword evidence="4 10" id="KW-0863">Zinc-finger</keyword>
<dbReference type="SUPFAM" id="SSF54695">
    <property type="entry name" value="POZ domain"/>
    <property type="match status" value="1"/>
</dbReference>
<dbReference type="Proteomes" id="UP000678499">
    <property type="component" value="Unassembled WGS sequence"/>
</dbReference>
<dbReference type="InterPro" id="IPR036236">
    <property type="entry name" value="Znf_C2H2_sf"/>
</dbReference>
<evidence type="ECO:0000256" key="7">
    <source>
        <dbReference type="ARBA" id="ARBA00023125"/>
    </source>
</evidence>
<feature type="domain" description="BTB" evidence="12">
    <location>
        <begin position="168"/>
        <end position="234"/>
    </location>
</feature>
<dbReference type="SMART" id="SM00225">
    <property type="entry name" value="BTB"/>
    <property type="match status" value="1"/>
</dbReference>
<dbReference type="FunFam" id="3.30.160.60:FF:001289">
    <property type="entry name" value="Zinc finger protein 574"/>
    <property type="match status" value="1"/>
</dbReference>
<dbReference type="InterPro" id="IPR013087">
    <property type="entry name" value="Znf_C2H2_type"/>
</dbReference>
<evidence type="ECO:0000313" key="14">
    <source>
        <dbReference type="EMBL" id="CAD7276766.1"/>
    </source>
</evidence>
<dbReference type="GO" id="GO:0000981">
    <property type="term" value="F:DNA-binding transcription factor activity, RNA polymerase II-specific"/>
    <property type="evidence" value="ECO:0007669"/>
    <property type="project" value="TreeGrafter"/>
</dbReference>
<dbReference type="CDD" id="cd18186">
    <property type="entry name" value="BTB_POZ_ZBTB_KLHL-like"/>
    <property type="match status" value="1"/>
</dbReference>
<keyword evidence="7" id="KW-0238">DNA-binding</keyword>
<dbReference type="Pfam" id="PF00651">
    <property type="entry name" value="BTB"/>
    <property type="match status" value="1"/>
</dbReference>